<keyword evidence="2" id="KW-0479">Metal-binding</keyword>
<dbReference type="GO" id="GO:0006310">
    <property type="term" value="P:DNA recombination"/>
    <property type="evidence" value="ECO:0007669"/>
    <property type="project" value="UniProtKB-KW"/>
</dbReference>
<dbReference type="InterPro" id="IPR039537">
    <property type="entry name" value="Retrotran_Ty1/copia-like"/>
</dbReference>
<dbReference type="AlphaFoldDB" id="A0A2P5D1S5"/>
<evidence type="ECO:0000256" key="4">
    <source>
        <dbReference type="ARBA" id="ARBA00022801"/>
    </source>
</evidence>
<keyword evidence="5" id="KW-0460">Magnesium</keyword>
<evidence type="ECO:0000256" key="6">
    <source>
        <dbReference type="ARBA" id="ARBA00022908"/>
    </source>
</evidence>
<dbReference type="GO" id="GO:0015074">
    <property type="term" value="P:DNA integration"/>
    <property type="evidence" value="ECO:0007669"/>
    <property type="project" value="UniProtKB-KW"/>
</dbReference>
<reference evidence="12" key="1">
    <citation type="submission" date="2016-06" db="EMBL/GenBank/DDBJ databases">
        <title>Parallel loss of symbiosis genes in relatives of nitrogen-fixing non-legume Parasponia.</title>
        <authorList>
            <person name="Van Velzen R."/>
            <person name="Holmer R."/>
            <person name="Bu F."/>
            <person name="Rutten L."/>
            <person name="Van Zeijl A."/>
            <person name="Liu W."/>
            <person name="Santuari L."/>
            <person name="Cao Q."/>
            <person name="Sharma T."/>
            <person name="Shen D."/>
            <person name="Roswanjaya Y."/>
            <person name="Wardhani T."/>
            <person name="Kalhor M.S."/>
            <person name="Jansen J."/>
            <person name="Van den Hoogen J."/>
            <person name="Gungor B."/>
            <person name="Hartog M."/>
            <person name="Hontelez J."/>
            <person name="Verver J."/>
            <person name="Yang W.-C."/>
            <person name="Schijlen E."/>
            <person name="Repin R."/>
            <person name="Schilthuizen M."/>
            <person name="Schranz E."/>
            <person name="Heidstra R."/>
            <person name="Miyata K."/>
            <person name="Fedorova E."/>
            <person name="Kohlen W."/>
            <person name="Bisseling T."/>
            <person name="Smit S."/>
            <person name="Geurts R."/>
        </authorList>
    </citation>
    <scope>NUCLEOTIDE SEQUENCE [LARGE SCALE GENOMIC DNA]</scope>
    <source>
        <strain evidence="12">cv. WU1-14</strain>
    </source>
</reference>
<evidence type="ECO:0000256" key="3">
    <source>
        <dbReference type="ARBA" id="ARBA00022759"/>
    </source>
</evidence>
<keyword evidence="3" id="KW-0255">Endonuclease</keyword>
<keyword evidence="9" id="KW-0233">DNA recombination</keyword>
<evidence type="ECO:0000313" key="12">
    <source>
        <dbReference type="Proteomes" id="UP000237105"/>
    </source>
</evidence>
<keyword evidence="12" id="KW-1185">Reference proteome</keyword>
<keyword evidence="8" id="KW-0239">DNA-directed DNA polymerase</keyword>
<dbReference type="PANTHER" id="PTHR42648">
    <property type="entry name" value="TRANSPOSASE, PUTATIVE-RELATED"/>
    <property type="match status" value="1"/>
</dbReference>
<keyword evidence="4" id="KW-0378">Hydrolase</keyword>
<keyword evidence="1" id="KW-0540">Nuclease</keyword>
<evidence type="ECO:0000256" key="1">
    <source>
        <dbReference type="ARBA" id="ARBA00022722"/>
    </source>
</evidence>
<dbReference type="PANTHER" id="PTHR42648:SF11">
    <property type="entry name" value="TRANSPOSON TY4-P GAG-POL POLYPROTEIN"/>
    <property type="match status" value="1"/>
</dbReference>
<evidence type="ECO:0000256" key="2">
    <source>
        <dbReference type="ARBA" id="ARBA00022723"/>
    </source>
</evidence>
<evidence type="ECO:0000256" key="7">
    <source>
        <dbReference type="ARBA" id="ARBA00022918"/>
    </source>
</evidence>
<evidence type="ECO:0000313" key="11">
    <source>
        <dbReference type="EMBL" id="PON67240.1"/>
    </source>
</evidence>
<organism evidence="11 12">
    <name type="scientific">Parasponia andersonii</name>
    <name type="common">Sponia andersonii</name>
    <dbReference type="NCBI Taxonomy" id="3476"/>
    <lineage>
        <taxon>Eukaryota</taxon>
        <taxon>Viridiplantae</taxon>
        <taxon>Streptophyta</taxon>
        <taxon>Embryophyta</taxon>
        <taxon>Tracheophyta</taxon>
        <taxon>Spermatophyta</taxon>
        <taxon>Magnoliopsida</taxon>
        <taxon>eudicotyledons</taxon>
        <taxon>Gunneridae</taxon>
        <taxon>Pentapetalae</taxon>
        <taxon>rosids</taxon>
        <taxon>fabids</taxon>
        <taxon>Rosales</taxon>
        <taxon>Cannabaceae</taxon>
        <taxon>Parasponia</taxon>
    </lineage>
</organism>
<evidence type="ECO:0000256" key="9">
    <source>
        <dbReference type="ARBA" id="ARBA00023172"/>
    </source>
</evidence>
<proteinExistence type="predicted"/>
<dbReference type="GO" id="GO:0003887">
    <property type="term" value="F:DNA-directed DNA polymerase activity"/>
    <property type="evidence" value="ECO:0007669"/>
    <property type="project" value="UniProtKB-KW"/>
</dbReference>
<comment type="caution">
    <text evidence="11">The sequence shown here is derived from an EMBL/GenBank/DDBJ whole genome shotgun (WGS) entry which is preliminary data.</text>
</comment>
<keyword evidence="7" id="KW-0695">RNA-directed DNA polymerase</keyword>
<name>A0A2P5D1S5_PARAD</name>
<evidence type="ECO:0000256" key="5">
    <source>
        <dbReference type="ARBA" id="ARBA00022842"/>
    </source>
</evidence>
<protein>
    <recommendedName>
        <fullName evidence="10">Retroviral polymerase SH3-like domain-containing protein</fullName>
    </recommendedName>
</protein>
<feature type="domain" description="Retroviral polymerase SH3-like" evidence="10">
    <location>
        <begin position="29"/>
        <end position="90"/>
    </location>
</feature>
<keyword evidence="6" id="KW-0229">DNA integration</keyword>
<dbReference type="GO" id="GO:0016787">
    <property type="term" value="F:hydrolase activity"/>
    <property type="evidence" value="ECO:0007669"/>
    <property type="project" value="UniProtKB-KW"/>
</dbReference>
<dbReference type="GO" id="GO:0046872">
    <property type="term" value="F:metal ion binding"/>
    <property type="evidence" value="ECO:0007669"/>
    <property type="project" value="UniProtKB-KW"/>
</dbReference>
<gene>
    <name evidence="11" type="ORF">PanWU01x14_104150</name>
</gene>
<dbReference type="GO" id="GO:0004519">
    <property type="term" value="F:endonuclease activity"/>
    <property type="evidence" value="ECO:0007669"/>
    <property type="project" value="UniProtKB-KW"/>
</dbReference>
<evidence type="ECO:0000256" key="8">
    <source>
        <dbReference type="ARBA" id="ARBA00022932"/>
    </source>
</evidence>
<evidence type="ECO:0000259" key="10">
    <source>
        <dbReference type="Pfam" id="PF25597"/>
    </source>
</evidence>
<dbReference type="Proteomes" id="UP000237105">
    <property type="component" value="Unassembled WGS sequence"/>
</dbReference>
<dbReference type="STRING" id="3476.A0A2P5D1S5"/>
<sequence>MIRPIVNKTPYELWKGRKPNIGYLKVFSCKCFILNTKDNLGKFDSKSDVGIFLEYSTTSKAYRVFNKRTLIVEEFMHVIFDESNTLQNRRNIDDDDAVGLE</sequence>
<dbReference type="EMBL" id="JXTB01000073">
    <property type="protein sequence ID" value="PON67240.1"/>
    <property type="molecule type" value="Genomic_DNA"/>
</dbReference>
<keyword evidence="8" id="KW-0808">Transferase</keyword>
<dbReference type="OrthoDB" id="6776856at2759"/>
<accession>A0A2P5D1S5</accession>
<keyword evidence="8" id="KW-0548">Nucleotidyltransferase</keyword>
<dbReference type="Pfam" id="PF25597">
    <property type="entry name" value="SH3_retrovirus"/>
    <property type="match status" value="1"/>
</dbReference>
<dbReference type="GO" id="GO:0003964">
    <property type="term" value="F:RNA-directed DNA polymerase activity"/>
    <property type="evidence" value="ECO:0007669"/>
    <property type="project" value="UniProtKB-KW"/>
</dbReference>
<dbReference type="InterPro" id="IPR057670">
    <property type="entry name" value="SH3_retrovirus"/>
</dbReference>